<dbReference type="EMBL" id="JAPFFF010000036">
    <property type="protein sequence ID" value="KAK8843146.1"/>
    <property type="molecule type" value="Genomic_DNA"/>
</dbReference>
<reference evidence="1 2" key="1">
    <citation type="submission" date="2024-04" db="EMBL/GenBank/DDBJ databases">
        <title>Tritrichomonas musculus Genome.</title>
        <authorList>
            <person name="Alves-Ferreira E."/>
            <person name="Grigg M."/>
            <person name="Lorenzi H."/>
            <person name="Galac M."/>
        </authorList>
    </citation>
    <scope>NUCLEOTIDE SEQUENCE [LARGE SCALE GENOMIC DNA]</scope>
    <source>
        <strain evidence="1 2">EAF2021</strain>
    </source>
</reference>
<evidence type="ECO:0000313" key="2">
    <source>
        <dbReference type="Proteomes" id="UP001470230"/>
    </source>
</evidence>
<gene>
    <name evidence="1" type="ORF">M9Y10_025342</name>
</gene>
<comment type="caution">
    <text evidence="1">The sequence shown here is derived from an EMBL/GenBank/DDBJ whole genome shotgun (WGS) entry which is preliminary data.</text>
</comment>
<proteinExistence type="predicted"/>
<organism evidence="1 2">
    <name type="scientific">Tritrichomonas musculus</name>
    <dbReference type="NCBI Taxonomy" id="1915356"/>
    <lineage>
        <taxon>Eukaryota</taxon>
        <taxon>Metamonada</taxon>
        <taxon>Parabasalia</taxon>
        <taxon>Tritrichomonadida</taxon>
        <taxon>Tritrichomonadidae</taxon>
        <taxon>Tritrichomonas</taxon>
    </lineage>
</organism>
<keyword evidence="2" id="KW-1185">Reference proteome</keyword>
<sequence length="155" mass="17717">MSELINALLSGNTVGVEDYINDTWEFLKPLGEETGGNEGFKYMGILWGTLVHFSETYDFKFHNEDGEEYPYIEMTPKNKTLISSSVIIMIAVKQNDETLVNASKRAIDEIKKRKIFQNMINDGFMPCNIKLYGLGCFIKDCAVRCETAYQFIRPC</sequence>
<protein>
    <submittedName>
        <fullName evidence="1">Uncharacterized protein</fullName>
    </submittedName>
</protein>
<name>A0ABR2HCL1_9EUKA</name>
<dbReference type="Proteomes" id="UP001470230">
    <property type="component" value="Unassembled WGS sequence"/>
</dbReference>
<evidence type="ECO:0000313" key="1">
    <source>
        <dbReference type="EMBL" id="KAK8843146.1"/>
    </source>
</evidence>
<accession>A0ABR2HCL1</accession>